<reference evidence="4" key="1">
    <citation type="journal article" date="2019" name="Int. J. Syst. Evol. Microbiol.">
        <title>The Global Catalogue of Microorganisms (GCM) 10K type strain sequencing project: providing services to taxonomists for standard genome sequencing and annotation.</title>
        <authorList>
            <consortium name="The Broad Institute Genomics Platform"/>
            <consortium name="The Broad Institute Genome Sequencing Center for Infectious Disease"/>
            <person name="Wu L."/>
            <person name="Ma J."/>
        </authorList>
    </citation>
    <scope>NUCLEOTIDE SEQUENCE [LARGE SCALE GENOMIC DNA]</scope>
    <source>
        <strain evidence="4">CCUG 60022</strain>
    </source>
</reference>
<evidence type="ECO:0000313" key="4">
    <source>
        <dbReference type="Proteomes" id="UP001597032"/>
    </source>
</evidence>
<sequence>MKKVLIITYYWPPAGGSGVQRWLKFVKYFRDFNIEPIVYTIANPNYPIIDDTLINEIPKDIEILRKPILEPNNFLSYFGKKKTESSGFLNPNPSFIGKIIQYIRANFFVPDARVFWVNPSVKYLKKYLSKNKVEVIITTGPPHSLHLIGLKLKQQLKVKWIADFRDPWTEIDYFHQLPFSNRILKKHHKLEEEVLKTADNVMVVGNTMKDNYRKFIKNISVITNGFDDEFTNKNNEVQLDSKFSITHVGLLNADRNSKTLWKVLSEICRENVQFKKDLEVKLIGKVDISVTQKILEFGLTKKVNIINYITHNEVVQFQKKAQVLLLLVNNVPSAKGILTGKIFEYLNAKRPVLAVAPLDGDLAEILKSTQAGFVVDFEDEIGLKNQLLKLYKEFKKGSLKIHSKNIEQFHRRELTKKVSELIEQITE</sequence>
<proteinExistence type="predicted"/>
<keyword evidence="4" id="KW-1185">Reference proteome</keyword>
<dbReference type="InterPro" id="IPR028098">
    <property type="entry name" value="Glyco_trans_4-like_N"/>
</dbReference>
<evidence type="ECO:0000313" key="3">
    <source>
        <dbReference type="EMBL" id="MFD0763088.1"/>
    </source>
</evidence>
<dbReference type="RefSeq" id="WP_386783670.1">
    <property type="nucleotide sequence ID" value="NZ_JBHTIC010000020.1"/>
</dbReference>
<accession>A0ABW2Z8D5</accession>
<dbReference type="Pfam" id="PF13692">
    <property type="entry name" value="Glyco_trans_1_4"/>
    <property type="match status" value="1"/>
</dbReference>
<name>A0ABW2Z8D5_9FLAO</name>
<dbReference type="Pfam" id="PF13439">
    <property type="entry name" value="Glyco_transf_4"/>
    <property type="match status" value="1"/>
</dbReference>
<dbReference type="SUPFAM" id="SSF53756">
    <property type="entry name" value="UDP-Glycosyltransferase/glycogen phosphorylase"/>
    <property type="match status" value="1"/>
</dbReference>
<dbReference type="PANTHER" id="PTHR46401:SF2">
    <property type="entry name" value="GLYCOSYLTRANSFERASE WBBK-RELATED"/>
    <property type="match status" value="1"/>
</dbReference>
<dbReference type="CDD" id="cd03794">
    <property type="entry name" value="GT4_WbuB-like"/>
    <property type="match status" value="1"/>
</dbReference>
<gene>
    <name evidence="3" type="ORF">ACFQZW_13445</name>
</gene>
<organism evidence="3 4">
    <name type="scientific">Lutibacter aestuarii</name>
    <dbReference type="NCBI Taxonomy" id="861111"/>
    <lineage>
        <taxon>Bacteria</taxon>
        <taxon>Pseudomonadati</taxon>
        <taxon>Bacteroidota</taxon>
        <taxon>Flavobacteriia</taxon>
        <taxon>Flavobacteriales</taxon>
        <taxon>Flavobacteriaceae</taxon>
        <taxon>Lutibacter</taxon>
    </lineage>
</organism>
<evidence type="ECO:0000256" key="1">
    <source>
        <dbReference type="ARBA" id="ARBA00022679"/>
    </source>
</evidence>
<comment type="caution">
    <text evidence="3">The sequence shown here is derived from an EMBL/GenBank/DDBJ whole genome shotgun (WGS) entry which is preliminary data.</text>
</comment>
<dbReference type="EMBL" id="JBHTIC010000020">
    <property type="protein sequence ID" value="MFD0763088.1"/>
    <property type="molecule type" value="Genomic_DNA"/>
</dbReference>
<evidence type="ECO:0000259" key="2">
    <source>
        <dbReference type="Pfam" id="PF13439"/>
    </source>
</evidence>
<feature type="domain" description="Glycosyltransferase subfamily 4-like N-terminal" evidence="2">
    <location>
        <begin position="101"/>
        <end position="229"/>
    </location>
</feature>
<dbReference type="PANTHER" id="PTHR46401">
    <property type="entry name" value="GLYCOSYLTRANSFERASE WBBK-RELATED"/>
    <property type="match status" value="1"/>
</dbReference>
<dbReference type="Proteomes" id="UP001597032">
    <property type="component" value="Unassembled WGS sequence"/>
</dbReference>
<keyword evidence="1" id="KW-0808">Transferase</keyword>
<dbReference type="Gene3D" id="3.40.50.2000">
    <property type="entry name" value="Glycogen Phosphorylase B"/>
    <property type="match status" value="2"/>
</dbReference>
<protein>
    <submittedName>
        <fullName evidence="3">Glycosyltransferase family 4 protein</fullName>
    </submittedName>
</protein>